<evidence type="ECO:0000313" key="3">
    <source>
        <dbReference type="EMBL" id="MCQ3830291.1"/>
    </source>
</evidence>
<evidence type="ECO:0000313" key="4">
    <source>
        <dbReference type="Proteomes" id="UP001205566"/>
    </source>
</evidence>
<comment type="pathway">
    <text evidence="2">Cofactor biosynthesis; 7,8-dihydroneopterin triphosphate biosynthesis; 7,8-dihydroneopterin triphosphate from GTP: step 1/1.</text>
</comment>
<protein>
    <recommendedName>
        <fullName evidence="2">GTP cyclohydrolase FolE2</fullName>
        <ecNumber evidence="2">3.5.4.16</ecNumber>
    </recommendedName>
</protein>
<dbReference type="RefSeq" id="WP_255875249.1">
    <property type="nucleotide sequence ID" value="NZ_JACASI010000033.1"/>
</dbReference>
<comment type="caution">
    <text evidence="3">The sequence shown here is derived from an EMBL/GenBank/DDBJ whole genome shotgun (WGS) entry which is preliminary data.</text>
</comment>
<sequence length="301" mass="32770">MQFTGSLPDIAKTQIETGAYPLQWVGMEGIAVPLTLSLAGGQAQVVAATANVYVSLDDAAEKGIHMSRLHAILNELAATTCDKQGLDTLLGKMVESQSGISQSAKIDLASDLLLPKTSLLSNETGYQTYRVAISGQYCKGVYDYGLQVTIPYSSTCPCSAALSRQLLSNALDEAFTTPQVEKQALLTQVQAASVATPHSQRSYAYLDLTLGDSSWPSLPSLIFSFEEAIGTPVQTMVKRSDEQEFARLNANNLMFCEDAARKIKAVLEQSTWVKDYWFKVEHQESLHAHNAVVIDRKTRIG</sequence>
<dbReference type="EC" id="3.5.4.16" evidence="2"/>
<feature type="site" description="May be catalytically important" evidence="2">
    <location>
        <position position="156"/>
    </location>
</feature>
<dbReference type="InterPro" id="IPR003801">
    <property type="entry name" value="GTP_cyclohydrolase_FolE2/MptA"/>
</dbReference>
<dbReference type="HAMAP" id="MF_01527_B">
    <property type="entry name" value="GTP_cyclohydrol_B"/>
    <property type="match status" value="1"/>
</dbReference>
<evidence type="ECO:0000256" key="1">
    <source>
        <dbReference type="ARBA" id="ARBA00022801"/>
    </source>
</evidence>
<dbReference type="Pfam" id="PF02649">
    <property type="entry name" value="GCHY-1"/>
    <property type="match status" value="1"/>
</dbReference>
<keyword evidence="1 2" id="KW-0378">Hydrolase</keyword>
<dbReference type="Gene3D" id="3.10.270.10">
    <property type="entry name" value="Urate Oxidase"/>
    <property type="match status" value="1"/>
</dbReference>
<proteinExistence type="inferred from homology"/>
<accession>A0ABT1P2D8</accession>
<dbReference type="PANTHER" id="PTHR36445:SF1">
    <property type="entry name" value="GTP CYCLOHYDROLASE MPTA"/>
    <property type="match status" value="1"/>
</dbReference>
<dbReference type="NCBIfam" id="NF010200">
    <property type="entry name" value="PRK13674.1-1"/>
    <property type="match status" value="1"/>
</dbReference>
<comment type="catalytic activity">
    <reaction evidence="2">
        <text>GTP + H2O = 7,8-dihydroneopterin 3'-triphosphate + formate + H(+)</text>
        <dbReference type="Rhea" id="RHEA:17473"/>
        <dbReference type="ChEBI" id="CHEBI:15377"/>
        <dbReference type="ChEBI" id="CHEBI:15378"/>
        <dbReference type="ChEBI" id="CHEBI:15740"/>
        <dbReference type="ChEBI" id="CHEBI:37565"/>
        <dbReference type="ChEBI" id="CHEBI:58462"/>
        <dbReference type="EC" id="3.5.4.16"/>
    </reaction>
</comment>
<dbReference type="InterPro" id="IPR022838">
    <property type="entry name" value="GTP_cyclohydrolase_FolE2"/>
</dbReference>
<name>A0ABT1P2D8_9GAMM</name>
<organism evidence="3 4">
    <name type="scientific">Microbulbifer elongatus</name>
    <dbReference type="NCBI Taxonomy" id="86173"/>
    <lineage>
        <taxon>Bacteria</taxon>
        <taxon>Pseudomonadati</taxon>
        <taxon>Pseudomonadota</taxon>
        <taxon>Gammaproteobacteria</taxon>
        <taxon>Cellvibrionales</taxon>
        <taxon>Microbulbiferaceae</taxon>
        <taxon>Microbulbifer</taxon>
    </lineage>
</organism>
<dbReference type="PANTHER" id="PTHR36445">
    <property type="entry name" value="GTP CYCLOHYDROLASE MPTA"/>
    <property type="match status" value="1"/>
</dbReference>
<gene>
    <name evidence="2" type="primary">folE2</name>
    <name evidence="3" type="ORF">HXX02_12615</name>
</gene>
<evidence type="ECO:0000256" key="2">
    <source>
        <dbReference type="HAMAP-Rule" id="MF_01527"/>
    </source>
</evidence>
<dbReference type="EMBL" id="JACASI010000033">
    <property type="protein sequence ID" value="MCQ3830291.1"/>
    <property type="molecule type" value="Genomic_DNA"/>
</dbReference>
<reference evidence="3" key="1">
    <citation type="thesis" date="2020" institute="Technische Universitat Dresden" country="Dresden, Germany">
        <title>The Agarolytic System of Microbulbifer elongatus PORT2, Isolated from Batu Karas, Pangandaran West Java Indonesia.</title>
        <authorList>
            <person name="Anggraeni S.R."/>
        </authorList>
    </citation>
    <scope>NUCLEOTIDE SEQUENCE</scope>
    <source>
        <strain evidence="3">PORT2</strain>
    </source>
</reference>
<comment type="similarity">
    <text evidence="2">Belongs to the GTP cyclohydrolase IV family.</text>
</comment>
<comment type="function">
    <text evidence="2">Converts GTP to 7,8-dihydroneopterin triphosphate.</text>
</comment>
<dbReference type="Proteomes" id="UP001205566">
    <property type="component" value="Unassembled WGS sequence"/>
</dbReference>
<keyword evidence="4" id="KW-1185">Reference proteome</keyword>